<name>A0A562Q0P0_9BURK</name>
<dbReference type="AlphaFoldDB" id="A0A562Q0P0"/>
<evidence type="ECO:0000256" key="1">
    <source>
        <dbReference type="SAM" id="MobiDB-lite"/>
    </source>
</evidence>
<organism evidence="4 5">
    <name type="scientific">Pseudoduganella flava</name>
    <dbReference type="NCBI Taxonomy" id="871742"/>
    <lineage>
        <taxon>Bacteria</taxon>
        <taxon>Pseudomonadati</taxon>
        <taxon>Pseudomonadota</taxon>
        <taxon>Betaproteobacteria</taxon>
        <taxon>Burkholderiales</taxon>
        <taxon>Oxalobacteraceae</taxon>
        <taxon>Telluria group</taxon>
        <taxon>Pseudoduganella</taxon>
    </lineage>
</organism>
<feature type="domain" description="eCIS core" evidence="2">
    <location>
        <begin position="40"/>
        <end position="116"/>
    </location>
</feature>
<feature type="region of interest" description="Disordered" evidence="1">
    <location>
        <begin position="1"/>
        <end position="31"/>
    </location>
</feature>
<dbReference type="EMBL" id="VLKW01000002">
    <property type="protein sequence ID" value="TWI50239.1"/>
    <property type="molecule type" value="Genomic_DNA"/>
</dbReference>
<gene>
    <name evidence="3" type="ORF">GO485_03640</name>
    <name evidence="4" type="ORF">IP92_01468</name>
</gene>
<dbReference type="Proteomes" id="UP000315112">
    <property type="component" value="Unassembled WGS sequence"/>
</dbReference>
<dbReference type="OrthoDB" id="7387101at2"/>
<dbReference type="Pfam" id="PF13699">
    <property type="entry name" value="eCIS_core"/>
    <property type="match status" value="1"/>
</dbReference>
<feature type="compositionally biased region" description="Low complexity" evidence="1">
    <location>
        <begin position="14"/>
        <end position="31"/>
    </location>
</feature>
<dbReference type="EMBL" id="CP046904">
    <property type="protein sequence ID" value="QGZ38230.1"/>
    <property type="molecule type" value="Genomic_DNA"/>
</dbReference>
<evidence type="ECO:0000313" key="4">
    <source>
        <dbReference type="EMBL" id="TWI50239.1"/>
    </source>
</evidence>
<protein>
    <submittedName>
        <fullName evidence="3">DUF4157 domain-containing protein</fullName>
    </submittedName>
    <submittedName>
        <fullName evidence="4">Uncharacterized protein DUF4157</fullName>
    </submittedName>
</protein>
<dbReference type="InterPro" id="IPR025295">
    <property type="entry name" value="eCIS_core_dom"/>
</dbReference>
<evidence type="ECO:0000313" key="3">
    <source>
        <dbReference type="EMBL" id="QGZ38230.1"/>
    </source>
</evidence>
<reference evidence="4 5" key="1">
    <citation type="journal article" date="2015" name="Stand. Genomic Sci.">
        <title>Genomic Encyclopedia of Bacterial and Archaeal Type Strains, Phase III: the genomes of soil and plant-associated and newly described type strains.</title>
        <authorList>
            <person name="Whitman W.B."/>
            <person name="Woyke T."/>
            <person name="Klenk H.P."/>
            <person name="Zhou Y."/>
            <person name="Lilburn T.G."/>
            <person name="Beck B.J."/>
            <person name="De Vos P."/>
            <person name="Vandamme P."/>
            <person name="Eisen J.A."/>
            <person name="Garrity G."/>
            <person name="Hugenholtz P."/>
            <person name="Kyrpides N.C."/>
        </authorList>
    </citation>
    <scope>NUCLEOTIDE SEQUENCE [LARGE SCALE GENOMIC DNA]</scope>
    <source>
        <strain evidence="4 5">CGMCC 1.10685</strain>
    </source>
</reference>
<evidence type="ECO:0000313" key="6">
    <source>
        <dbReference type="Proteomes" id="UP000437862"/>
    </source>
</evidence>
<reference evidence="4" key="2">
    <citation type="submission" date="2019-07" db="EMBL/GenBank/DDBJ databases">
        <authorList>
            <person name="Whitman W."/>
            <person name="Huntemann M."/>
            <person name="Clum A."/>
            <person name="Pillay M."/>
            <person name="Palaniappan K."/>
            <person name="Varghese N."/>
            <person name="Mikhailova N."/>
            <person name="Stamatis D."/>
            <person name="Reddy T."/>
            <person name="Daum C."/>
            <person name="Shapiro N."/>
            <person name="Ivanova N."/>
            <person name="Kyrpides N."/>
            <person name="Woyke T."/>
        </authorList>
    </citation>
    <scope>NUCLEOTIDE SEQUENCE</scope>
    <source>
        <strain evidence="4">CGMCC 1.10685</strain>
    </source>
</reference>
<evidence type="ECO:0000313" key="5">
    <source>
        <dbReference type="Proteomes" id="UP000315112"/>
    </source>
</evidence>
<accession>A0A562Q0P0</accession>
<evidence type="ECO:0000259" key="2">
    <source>
        <dbReference type="Pfam" id="PF13699"/>
    </source>
</evidence>
<proteinExistence type="predicted"/>
<keyword evidence="6" id="KW-1185">Reference proteome</keyword>
<dbReference type="Proteomes" id="UP000437862">
    <property type="component" value="Chromosome"/>
</dbReference>
<reference evidence="3 6" key="3">
    <citation type="submission" date="2019-12" db="EMBL/GenBank/DDBJ databases">
        <title>Draft Genome Sequences of Six Type Strains of the Genus Massilia.</title>
        <authorList>
            <person name="Miess H."/>
            <person name="Frediansyah A."/>
            <person name="Goeker M."/>
            <person name="Gross H."/>
        </authorList>
    </citation>
    <scope>NUCLEOTIDE SEQUENCE [LARGE SCALE GENOMIC DNA]</scope>
    <source>
        <strain evidence="3 6">DSM 26639</strain>
    </source>
</reference>
<sequence>MSAHAAAMERVASRMGPRGGAHAAPAPASAARVLAEDGQPLPAPLQRDMAQRFGHDFSQVRVHAGPAAAQSALDAGAHAYASGRHIVFGAGRYVPDSGAGRRLIAHELTHVMEQGGVADRAVVHCQKPDVAAAAPGSIDGAIDMAVAAKVRFDASPSDQPGAIALLDKLSRYLSEALTDAKIDAKRRYLGSKALDVHNVRAAPASLAGKIRSGYPVDARHWNEVIGGLRMAKIALQIVVGERFPEQTGMYYEGMYASDEEEAQHELAADFKEHVMAASQDTGPQGITPLVLASVLHNEIANTAVIGQPLETPAEARADEVKKVDASLKRAAAGAQVDPADIDRSVGVGQIKLSTAAAMAGKIPWRESNPATRHGVRAQTAQDFAALGVDVKSAVLRILADPRKNIFVAAALLKRLKNRPHRYPAMPRAQFGADEQAVKLIATEYNIGASDTPLAAAKPTDYGDTVWKLMGSAVLKRNFPNT</sequence>
<dbReference type="RefSeq" id="WP_145873863.1">
    <property type="nucleotide sequence ID" value="NZ_CP046904.1"/>
</dbReference>